<dbReference type="GO" id="GO:0004563">
    <property type="term" value="F:beta-N-acetylhexosaminidase activity"/>
    <property type="evidence" value="ECO:0007669"/>
    <property type="project" value="UniProtKB-EC"/>
</dbReference>
<keyword evidence="7" id="KW-0326">Glycosidase</keyword>
<dbReference type="InterPro" id="IPR015943">
    <property type="entry name" value="WD40/YVTN_repeat-like_dom_sf"/>
</dbReference>
<evidence type="ECO:0000256" key="8">
    <source>
        <dbReference type="ARBA" id="ARBA00030512"/>
    </source>
</evidence>
<dbReference type="Gene3D" id="2.60.40.10">
    <property type="entry name" value="Immunoglobulins"/>
    <property type="match status" value="2"/>
</dbReference>
<keyword evidence="13" id="KW-0812">Transmembrane</keyword>
<dbReference type="GO" id="GO:0030203">
    <property type="term" value="P:glycosaminoglycan metabolic process"/>
    <property type="evidence" value="ECO:0007669"/>
    <property type="project" value="TreeGrafter"/>
</dbReference>
<dbReference type="Pfam" id="PF00728">
    <property type="entry name" value="Glyco_hydro_20"/>
    <property type="match status" value="1"/>
</dbReference>
<keyword evidence="5" id="KW-0524">Neurogenesis</keyword>
<dbReference type="Proteomes" id="UP000005408">
    <property type="component" value="Unassembled WGS sequence"/>
</dbReference>
<organism evidence="15 16">
    <name type="scientific">Magallana gigas</name>
    <name type="common">Pacific oyster</name>
    <name type="synonym">Crassostrea gigas</name>
    <dbReference type="NCBI Taxonomy" id="29159"/>
    <lineage>
        <taxon>Eukaryota</taxon>
        <taxon>Metazoa</taxon>
        <taxon>Spiralia</taxon>
        <taxon>Lophotrochozoa</taxon>
        <taxon>Mollusca</taxon>
        <taxon>Bivalvia</taxon>
        <taxon>Autobranchia</taxon>
        <taxon>Pteriomorphia</taxon>
        <taxon>Ostreida</taxon>
        <taxon>Ostreoidea</taxon>
        <taxon>Ostreidae</taxon>
        <taxon>Magallana</taxon>
    </lineage>
</organism>
<dbReference type="CDD" id="cd02847">
    <property type="entry name" value="E_set_Chitobiase_C"/>
    <property type="match status" value="1"/>
</dbReference>
<dbReference type="InterPro" id="IPR036383">
    <property type="entry name" value="TSP1_rpt_sf"/>
</dbReference>
<protein>
    <recommendedName>
        <fullName evidence="3">beta-N-acetylhexosaminidase</fullName>
        <ecNumber evidence="3">3.2.1.52</ecNumber>
    </recommendedName>
    <alternativeName>
        <fullName evidence="8">Beta-N-acetylhexosaminidase</fullName>
    </alternativeName>
    <alternativeName>
        <fullName evidence="9">N-acetyl-beta-glucosaminidase</fullName>
    </alternativeName>
</protein>
<reference evidence="15" key="1">
    <citation type="submission" date="2022-08" db="UniProtKB">
        <authorList>
            <consortium name="EnsemblMetazoa"/>
        </authorList>
    </citation>
    <scope>IDENTIFICATION</scope>
    <source>
        <strain evidence="15">05x7-T-G4-1.051#20</strain>
    </source>
</reference>
<comment type="similarity">
    <text evidence="2">Belongs to the glycosyl hydrolase 20 family.</text>
</comment>
<dbReference type="EC" id="3.2.1.52" evidence="3"/>
<dbReference type="Gene3D" id="2.20.100.10">
    <property type="entry name" value="Thrombospondin type-1 (TSP1) repeat"/>
    <property type="match status" value="2"/>
</dbReference>
<dbReference type="InterPro" id="IPR015883">
    <property type="entry name" value="Glyco_hydro_20_cat"/>
</dbReference>
<evidence type="ECO:0000256" key="1">
    <source>
        <dbReference type="ARBA" id="ARBA00001231"/>
    </source>
</evidence>
<dbReference type="SUPFAM" id="SSF81296">
    <property type="entry name" value="E set domains"/>
    <property type="match status" value="1"/>
</dbReference>
<dbReference type="Pfam" id="PF03174">
    <property type="entry name" value="CHB_HEX_C"/>
    <property type="match status" value="1"/>
</dbReference>
<dbReference type="GO" id="GO:0030247">
    <property type="term" value="F:polysaccharide binding"/>
    <property type="evidence" value="ECO:0007669"/>
    <property type="project" value="InterPro"/>
</dbReference>
<dbReference type="InterPro" id="IPR015882">
    <property type="entry name" value="HEX_bac_N"/>
</dbReference>
<evidence type="ECO:0000256" key="4">
    <source>
        <dbReference type="ARBA" id="ARBA00022801"/>
    </source>
</evidence>
<dbReference type="InterPro" id="IPR012291">
    <property type="entry name" value="CBM2_carb-bd_dom_sf"/>
</dbReference>
<keyword evidence="16" id="KW-1185">Reference proteome</keyword>
<dbReference type="EnsemblMetazoa" id="G29700.3">
    <property type="protein sequence ID" value="G29700.3:cds"/>
    <property type="gene ID" value="G29700"/>
</dbReference>
<dbReference type="GO" id="GO:0016020">
    <property type="term" value="C:membrane"/>
    <property type="evidence" value="ECO:0007669"/>
    <property type="project" value="TreeGrafter"/>
</dbReference>
<dbReference type="SMART" id="SM00630">
    <property type="entry name" value="Sema"/>
    <property type="match status" value="1"/>
</dbReference>
<keyword evidence="13" id="KW-1133">Transmembrane helix</keyword>
<dbReference type="Gene3D" id="3.20.20.80">
    <property type="entry name" value="Glycosidases"/>
    <property type="match status" value="1"/>
</dbReference>
<evidence type="ECO:0000313" key="16">
    <source>
        <dbReference type="Proteomes" id="UP000005408"/>
    </source>
</evidence>
<dbReference type="InterPro" id="IPR008965">
    <property type="entry name" value="CBM2/CBM3_carb-bd_dom_sf"/>
</dbReference>
<evidence type="ECO:0000313" key="15">
    <source>
        <dbReference type="EnsemblMetazoa" id="G29700.3:cds"/>
    </source>
</evidence>
<dbReference type="PANTHER" id="PTHR22600">
    <property type="entry name" value="BETA-HEXOSAMINIDASE"/>
    <property type="match status" value="1"/>
</dbReference>
<evidence type="ECO:0000256" key="6">
    <source>
        <dbReference type="ARBA" id="ARBA00023157"/>
    </source>
</evidence>
<dbReference type="SUPFAM" id="SSF49384">
    <property type="entry name" value="Carbohydrate-binding domain"/>
    <property type="match status" value="1"/>
</dbReference>
<feature type="active site" description="Proton donor" evidence="10">
    <location>
        <position position="1575"/>
    </location>
</feature>
<evidence type="ECO:0000256" key="2">
    <source>
        <dbReference type="ARBA" id="ARBA00006285"/>
    </source>
</evidence>
<dbReference type="GO" id="GO:0005975">
    <property type="term" value="P:carbohydrate metabolic process"/>
    <property type="evidence" value="ECO:0007669"/>
    <property type="project" value="InterPro"/>
</dbReference>
<sequence length="1906" mass="216178">MAKEENVGCSNNCQQQWKLSSFGLNHHQPRDFVTFQRGHPTVFIVWATTWALFHVTVLGLQPYFFREVLPNWIWFTFLTNWSYTVLAIYCITESAVAIYVNVRRKDIINGDSDASPWYLKLQWVLYYLSTTSAIVVTLLSILTTDKEIGANNILKHFINSAFVLVNLLLTRKPYHSTHVLKHSGVLWIMTWYEYICMLLLLLLPLQVTSSLLEQERSIRSVLNVPDPANNFTHIAVYDQDTIFVGGTNYIYRVSTGNLGIEKLEKIGPNPSNSIGQDCYNDNSCDKNVNNTNVKVLLIYKSKTESIGELIICTSLDEGTCEKRHPTTLAVNIRKEHVVSVTDSNVAFLAPGPSSNRSSPTLYLYVASSLRVQSSTRPKQTVPLFCSRNITTFGILSAAHIGKPGRFLAKSLGVSQEDDVLFGIFGSDVPDKIGEESYLCMIPMSSVEHMFTLQTKWCFNGSGTTGPIHVTKQQPCIQSNVSIGNDYCGEFDFNNPINTLLPVGSFNAIKLNIKASSLTVTVTYKGDTVALIGTQSGELKKIRIQTESQAEVYETVKLDVVLPILNITFFDMKYLLLLTPKKLIKVEVEMCDHFEACDECLRHPFCSWSFQPNSCFFVDDAAKSNISVTTCPTVSFIKQTSDLSTRPHTITLVLDSLPQLHGLYECVYTGYGTELQTSSERINEDEITCVKPPIENISLFTSLNDCFGFNLSVIINNASVLSTFLKFFRCNLPYSLCPIVKCTVHGYWSSFDSFGDWSNCSESCGGGIKNRKRFRTCTDPPPSDGGNSCVGEATDSEEQKCNIEDCLKYGSWTPFEFENWTECSATCDQGYQFRGRSRTCTLSVYYNKSNICRGPGYENEKRVCNTQPCPSGTSGVLIGIASSASIAFIAIIGIVIVVRICYRRKIESNNDFYEQTYASIIGSNMYQGKAFQKNPDDASPYIEIIEYNENRPYYARPTDATTKEDGDYLKPKDKTECPYDNFKNVGKDESQNDQRENVCHTSEVETNTEDKNTAEINVDIEEEQMTTRLSQLTSPVLKCEPAYTLTITKTMDQSQLDQIADKLDIRYSVLDNLKDGKSTYRSQIVITNESDIPLDYKSNWKIYFCHIRMVEPGSLPKHNHAELKKEGIRFSHVNGCLFTLEPLKNFTTLKKDESITIKFKCQYYCVARTDLLPNWYIVAGKLEPRIIKCTSDSGLSFVQPFDKPEKWKRFHYKQENGVMRVDKYNPYTPEERFKRNEVEDLGKHGSLVLPTPAKATYLLEKAAALSVDQFTIYSDKELENEALFLKDKLGLETKISNDISSVPTSNAITLRLKDTKDDHSLSSSYKLSVNPEIPSISVDASDPSGAFYGIQSLLALLENEKVPTTEIEDYPRFSYRGMHLDVSRNFHRKQQIMKLLDIMAKYKMNKFHFHLTDDEGWRLEIPGLEELTEVGSKRGHDLTERTCILPMLGSGPHLSSSGTGFYTVEDYQEILRYAKQRHIEVIPEIDMPGHSHAAIMAMKARYYKYKKTGDTEKAKEFLLCSVDDSLHAQSVQMYSENSMDPGLDSTYRFVDKVVAEVQKIHEPVAPLRTFHFGGDEVPYETWEDSEACIALVKDKKVKGFSKLMEYFVKRVAKIVAKHDLVMGAWQDGVIHDEVFLEPVERKEFPNKEVHVYTWQNVWESGLSGCAYRLANNGYKVVMAQGTHLYFDHPYEPDPEERGLYWACRFCDTRKTFGFMPDNIYANADVKLSGDPISMEDLLSKHPEDHDPLKKHENILGMQGHLLTELVRTSDEMDAMIFPRLLAVAERSWHKASWEDVEDSSYRKARMNKDWTMFANTLGYRELKVLDRMGVAYHLTPPGARIVKGELEMNAVYPGLPLFYSLDDGESWLQYKTKVKVDVKSGIKLMSKSADGKRESRVVVLDPNSRED</sequence>
<dbReference type="InterPro" id="IPR013783">
    <property type="entry name" value="Ig-like_fold"/>
</dbReference>
<dbReference type="InterPro" id="IPR017853">
    <property type="entry name" value="GH"/>
</dbReference>
<dbReference type="InterPro" id="IPR025705">
    <property type="entry name" value="Beta_hexosaminidase_sua/sub"/>
</dbReference>
<evidence type="ECO:0000256" key="3">
    <source>
        <dbReference type="ARBA" id="ARBA00012663"/>
    </source>
</evidence>
<evidence type="ECO:0000256" key="12">
    <source>
        <dbReference type="SAM" id="MobiDB-lite"/>
    </source>
</evidence>
<comment type="catalytic activity">
    <reaction evidence="1">
        <text>Hydrolysis of terminal non-reducing N-acetyl-D-hexosamine residues in N-acetyl-beta-D-hexosaminides.</text>
        <dbReference type="EC" id="3.2.1.52"/>
    </reaction>
</comment>
<keyword evidence="13" id="KW-0472">Membrane</keyword>
<comment type="caution">
    <text evidence="11">Lacks conserved residue(s) required for the propagation of feature annotation.</text>
</comment>
<dbReference type="InterPro" id="IPR004866">
    <property type="entry name" value="CHB/HEX_N_dom"/>
</dbReference>
<feature type="transmembrane region" description="Helical" evidence="13">
    <location>
        <begin position="191"/>
        <end position="212"/>
    </location>
</feature>
<dbReference type="InterPro" id="IPR029018">
    <property type="entry name" value="Hex-like_dom2"/>
</dbReference>
<feature type="transmembrane region" description="Helical" evidence="13">
    <location>
        <begin position="81"/>
        <end position="102"/>
    </location>
</feature>
<keyword evidence="4" id="KW-0378">Hydrolase</keyword>
<dbReference type="SMART" id="SM00209">
    <property type="entry name" value="TSP1"/>
    <property type="match status" value="2"/>
</dbReference>
<dbReference type="Pfam" id="PF02838">
    <property type="entry name" value="Glyco_hydro_20b"/>
    <property type="match status" value="1"/>
</dbReference>
<dbReference type="Pfam" id="PF01403">
    <property type="entry name" value="Sema"/>
    <property type="match status" value="1"/>
</dbReference>
<dbReference type="PROSITE" id="PS51004">
    <property type="entry name" value="SEMA"/>
    <property type="match status" value="1"/>
</dbReference>
<dbReference type="Pfam" id="PF03173">
    <property type="entry name" value="CHB_HEX"/>
    <property type="match status" value="1"/>
</dbReference>
<dbReference type="FunFam" id="2.20.100.10:FF:000001">
    <property type="entry name" value="semaphorin-5A isoform X1"/>
    <property type="match status" value="1"/>
</dbReference>
<evidence type="ECO:0000256" key="7">
    <source>
        <dbReference type="ARBA" id="ARBA00023295"/>
    </source>
</evidence>
<feature type="domain" description="Sema" evidence="14">
    <location>
        <begin position="381"/>
        <end position="587"/>
    </location>
</feature>
<dbReference type="InterPro" id="IPR004867">
    <property type="entry name" value="CHB_C_dom"/>
</dbReference>
<feature type="transmembrane region" description="Helical" evidence="13">
    <location>
        <begin position="42"/>
        <end position="61"/>
    </location>
</feature>
<dbReference type="InterPro" id="IPR001627">
    <property type="entry name" value="Semap_dom"/>
</dbReference>
<dbReference type="SUPFAM" id="SSF55545">
    <property type="entry name" value="beta-N-acetylhexosaminidase-like domain"/>
    <property type="match status" value="1"/>
</dbReference>
<feature type="transmembrane region" description="Helical" evidence="13">
    <location>
        <begin position="123"/>
        <end position="141"/>
    </location>
</feature>
<dbReference type="PROSITE" id="PS50092">
    <property type="entry name" value="TSP1"/>
    <property type="match status" value="2"/>
</dbReference>
<dbReference type="Gene3D" id="2.130.10.10">
    <property type="entry name" value="YVTN repeat-like/Quinoprotein amine dehydrogenase"/>
    <property type="match status" value="2"/>
</dbReference>
<dbReference type="SMART" id="SM01081">
    <property type="entry name" value="CHB_HEX"/>
    <property type="match status" value="1"/>
</dbReference>
<dbReference type="Pfam" id="PF17960">
    <property type="entry name" value="TIG_plexin"/>
    <property type="match status" value="1"/>
</dbReference>
<dbReference type="Gene3D" id="2.60.40.290">
    <property type="match status" value="1"/>
</dbReference>
<proteinExistence type="inferred from homology"/>
<dbReference type="GO" id="GO:0007399">
    <property type="term" value="P:nervous system development"/>
    <property type="evidence" value="ECO:0007669"/>
    <property type="project" value="UniProtKB-KW"/>
</dbReference>
<dbReference type="InterPro" id="IPR014756">
    <property type="entry name" value="Ig_E-set"/>
</dbReference>
<dbReference type="Pfam" id="PF00090">
    <property type="entry name" value="TSP_1"/>
    <property type="match status" value="2"/>
</dbReference>
<dbReference type="SUPFAM" id="SSF101912">
    <property type="entry name" value="Sema domain"/>
    <property type="match status" value="1"/>
</dbReference>
<dbReference type="InterPro" id="IPR000884">
    <property type="entry name" value="TSP1_rpt"/>
</dbReference>
<keyword evidence="6" id="KW-1015">Disulfide bond</keyword>
<evidence type="ECO:0000259" key="14">
    <source>
        <dbReference type="PROSITE" id="PS51004"/>
    </source>
</evidence>
<feature type="region of interest" description="Disordered" evidence="12">
    <location>
        <begin position="979"/>
        <end position="1005"/>
    </location>
</feature>
<dbReference type="InterPro" id="IPR036352">
    <property type="entry name" value="Semap_dom_sf"/>
</dbReference>
<dbReference type="InterPro" id="IPR041019">
    <property type="entry name" value="TIG1_plexin"/>
</dbReference>
<evidence type="ECO:0000256" key="11">
    <source>
        <dbReference type="PROSITE-ProRule" id="PRU00352"/>
    </source>
</evidence>
<accession>A0A8W8LUU0</accession>
<evidence type="ECO:0000256" key="10">
    <source>
        <dbReference type="PIRSR" id="PIRSR625705-1"/>
    </source>
</evidence>
<dbReference type="Gene3D" id="3.30.379.10">
    <property type="entry name" value="Chitobiase/beta-hexosaminidase domain 2-like"/>
    <property type="match status" value="1"/>
</dbReference>
<dbReference type="PANTHER" id="PTHR22600:SF57">
    <property type="entry name" value="BETA-N-ACETYLHEXOSAMINIDASE"/>
    <property type="match status" value="1"/>
</dbReference>
<dbReference type="PRINTS" id="PR00738">
    <property type="entry name" value="GLHYDRLASE20"/>
</dbReference>
<name>A0A8W8LUU0_MAGGI</name>
<feature type="transmembrane region" description="Helical" evidence="13">
    <location>
        <begin position="153"/>
        <end position="170"/>
    </location>
</feature>
<dbReference type="SUPFAM" id="SSF82895">
    <property type="entry name" value="TSP-1 type 1 repeat"/>
    <property type="match status" value="2"/>
</dbReference>
<evidence type="ECO:0000256" key="13">
    <source>
        <dbReference type="SAM" id="Phobius"/>
    </source>
</evidence>
<evidence type="ECO:0000256" key="9">
    <source>
        <dbReference type="ARBA" id="ARBA00033000"/>
    </source>
</evidence>
<evidence type="ECO:0000256" key="5">
    <source>
        <dbReference type="ARBA" id="ARBA00022902"/>
    </source>
</evidence>
<dbReference type="SUPFAM" id="SSF51445">
    <property type="entry name" value="(Trans)glycosidases"/>
    <property type="match status" value="1"/>
</dbReference>
<feature type="compositionally biased region" description="Basic and acidic residues" evidence="12">
    <location>
        <begin position="984"/>
        <end position="997"/>
    </location>
</feature>